<dbReference type="InterPro" id="IPR006063">
    <property type="entry name" value="HisA_bact_arch"/>
</dbReference>
<dbReference type="PANTHER" id="PTHR43090:SF2">
    <property type="entry name" value="1-(5-PHOSPHORIBOSYL)-5-[(5-PHOSPHORIBOSYLAMINO)METHYLIDENEAMINO] IMIDAZOLE-4-CARBOXAMIDE ISOMERASE"/>
    <property type="match status" value="1"/>
</dbReference>
<comment type="similarity">
    <text evidence="4 12 13">Belongs to the HisA/HisF family.</text>
</comment>
<dbReference type="InterPro" id="IPR044524">
    <property type="entry name" value="Isoase_HisA-like"/>
</dbReference>
<name>A0A4Q2KDC0_9FIRM</name>
<evidence type="ECO:0000256" key="1">
    <source>
        <dbReference type="ARBA" id="ARBA00000901"/>
    </source>
</evidence>
<proteinExistence type="inferred from homology"/>
<keyword evidence="7 12" id="KW-0963">Cytoplasm</keyword>
<dbReference type="SUPFAM" id="SSF51366">
    <property type="entry name" value="Ribulose-phoshate binding barrel"/>
    <property type="match status" value="1"/>
</dbReference>
<keyword evidence="9 12" id="KW-0368">Histidine biosynthesis</keyword>
<dbReference type="UniPathway" id="UPA00031">
    <property type="reaction ID" value="UER00009"/>
</dbReference>
<dbReference type="GO" id="GO:0005737">
    <property type="term" value="C:cytoplasm"/>
    <property type="evidence" value="ECO:0007669"/>
    <property type="project" value="UniProtKB-SubCell"/>
</dbReference>
<dbReference type="RefSeq" id="WP_129225233.1">
    <property type="nucleotide sequence ID" value="NZ_SDOZ01000002.1"/>
</dbReference>
<feature type="active site" description="Proton donor" evidence="12">
    <location>
        <position position="128"/>
    </location>
</feature>
<dbReference type="InterPro" id="IPR023016">
    <property type="entry name" value="HisA/PriA"/>
</dbReference>
<dbReference type="PANTHER" id="PTHR43090">
    <property type="entry name" value="1-(5-PHOSPHORIBOSYL)-5-[(5-PHOSPHORIBOSYLAMINO)METHYLIDENEAMINO] IMIDAZOLE-4-CARBOXAMIDE ISOMERASE"/>
    <property type="match status" value="1"/>
</dbReference>
<evidence type="ECO:0000256" key="7">
    <source>
        <dbReference type="ARBA" id="ARBA00022490"/>
    </source>
</evidence>
<keyword evidence="16" id="KW-1185">Reference proteome</keyword>
<comment type="pathway">
    <text evidence="3 12 14">Amino-acid biosynthesis; L-histidine biosynthesis; L-histidine from 5-phospho-alpha-D-ribose 1-diphosphate: step 4/9.</text>
</comment>
<evidence type="ECO:0000256" key="8">
    <source>
        <dbReference type="ARBA" id="ARBA00022605"/>
    </source>
</evidence>
<evidence type="ECO:0000313" key="16">
    <source>
        <dbReference type="Proteomes" id="UP000291269"/>
    </source>
</evidence>
<evidence type="ECO:0000256" key="6">
    <source>
        <dbReference type="ARBA" id="ARBA00018464"/>
    </source>
</evidence>
<comment type="caution">
    <text evidence="15">The sequence shown here is derived from an EMBL/GenBank/DDBJ whole genome shotgun (WGS) entry which is preliminary data.</text>
</comment>
<dbReference type="OrthoDB" id="9781903at2"/>
<feature type="active site" description="Proton acceptor" evidence="12">
    <location>
        <position position="8"/>
    </location>
</feature>
<comment type="catalytic activity">
    <reaction evidence="1 12 14">
        <text>1-(5-phospho-beta-D-ribosyl)-5-[(5-phospho-beta-D-ribosylamino)methylideneamino]imidazole-4-carboxamide = 5-[(5-phospho-1-deoxy-D-ribulos-1-ylimino)methylamino]-1-(5-phospho-beta-D-ribosyl)imidazole-4-carboxamide</text>
        <dbReference type="Rhea" id="RHEA:15469"/>
        <dbReference type="ChEBI" id="CHEBI:58435"/>
        <dbReference type="ChEBI" id="CHEBI:58525"/>
        <dbReference type="EC" id="5.3.1.16"/>
    </reaction>
</comment>
<dbReference type="Proteomes" id="UP000291269">
    <property type="component" value="Unassembled WGS sequence"/>
</dbReference>
<dbReference type="EMBL" id="SDOZ01000002">
    <property type="protein sequence ID" value="RXZ61997.1"/>
    <property type="molecule type" value="Genomic_DNA"/>
</dbReference>
<dbReference type="GO" id="GO:0003949">
    <property type="term" value="F:1-(5-phosphoribosyl)-5-[(5-phosphoribosylamino)methylideneamino]imidazole-4-carboxamide isomerase activity"/>
    <property type="evidence" value="ECO:0007669"/>
    <property type="project" value="UniProtKB-UniRule"/>
</dbReference>
<comment type="subcellular location">
    <subcellularLocation>
        <location evidence="2 12 14">Cytoplasm</location>
    </subcellularLocation>
</comment>
<dbReference type="GO" id="GO:0000162">
    <property type="term" value="P:L-tryptophan biosynthetic process"/>
    <property type="evidence" value="ECO:0007669"/>
    <property type="project" value="TreeGrafter"/>
</dbReference>
<evidence type="ECO:0000256" key="14">
    <source>
        <dbReference type="RuleBase" id="RU003658"/>
    </source>
</evidence>
<dbReference type="HAMAP" id="MF_01014">
    <property type="entry name" value="HisA"/>
    <property type="match status" value="1"/>
</dbReference>
<accession>A0A4Q2KDC0</accession>
<dbReference type="GO" id="GO:0000105">
    <property type="term" value="P:L-histidine biosynthetic process"/>
    <property type="evidence" value="ECO:0007669"/>
    <property type="project" value="UniProtKB-UniRule"/>
</dbReference>
<dbReference type="InterPro" id="IPR011060">
    <property type="entry name" value="RibuloseP-bd_barrel"/>
</dbReference>
<dbReference type="InterPro" id="IPR006062">
    <property type="entry name" value="His_biosynth"/>
</dbReference>
<evidence type="ECO:0000256" key="12">
    <source>
        <dbReference type="HAMAP-Rule" id="MF_01014"/>
    </source>
</evidence>
<dbReference type="NCBIfam" id="TIGR00007">
    <property type="entry name" value="1-(5-phosphoribosyl)-5-[(5-phosphoribosylamino)methylideneamino]imidazole-4-carboxamide isomerase"/>
    <property type="match status" value="1"/>
</dbReference>
<protein>
    <recommendedName>
        <fullName evidence="6 12">1-(5-phosphoribosyl)-5-[(5-phosphoribosylamino)methylideneamino] imidazole-4-carboxamide isomerase</fullName>
        <ecNumber evidence="5 12">5.3.1.16</ecNumber>
    </recommendedName>
    <alternativeName>
        <fullName evidence="11 12">Phosphoribosylformimino-5-aminoimidazole carboxamide ribotide isomerase</fullName>
    </alternativeName>
</protein>
<gene>
    <name evidence="12 15" type="primary">hisA</name>
    <name evidence="15" type="ORF">ESZ91_06295</name>
</gene>
<organism evidence="15 16">
    <name type="scientific">Candidatus Borkfalkia ceftriaxoniphila</name>
    <dbReference type="NCBI Taxonomy" id="2508949"/>
    <lineage>
        <taxon>Bacteria</taxon>
        <taxon>Bacillati</taxon>
        <taxon>Bacillota</taxon>
        <taxon>Clostridia</taxon>
        <taxon>Christensenellales</taxon>
        <taxon>Christensenellaceae</taxon>
        <taxon>Candidatus Borkfalkia</taxon>
    </lineage>
</organism>
<evidence type="ECO:0000256" key="13">
    <source>
        <dbReference type="RuleBase" id="RU003657"/>
    </source>
</evidence>
<evidence type="ECO:0000256" key="9">
    <source>
        <dbReference type="ARBA" id="ARBA00023102"/>
    </source>
</evidence>
<dbReference type="FunFam" id="3.20.20.70:FF:000009">
    <property type="entry name" value="1-(5-phosphoribosyl)-5-[(5-phosphoribosylamino)methylideneamino] imidazole-4-carboxamide isomerase"/>
    <property type="match status" value="1"/>
</dbReference>
<reference evidence="15 16" key="1">
    <citation type="journal article" date="2019" name="Gut">
        <title>Antibiotics-induced monodominance of a novel gut bacterial order.</title>
        <authorList>
            <person name="Hildebrand F."/>
            <person name="Moitinho-Silva L."/>
            <person name="Blasche S."/>
            <person name="Jahn M.T."/>
            <person name="Gossmann T.I."/>
            <person name="Heuerta-Cepas J."/>
            <person name="Hercog R."/>
            <person name="Luetge M."/>
            <person name="Bahram M."/>
            <person name="Pryszlak A."/>
            <person name="Alves R.J."/>
            <person name="Waszak S.M."/>
            <person name="Zhu A."/>
            <person name="Ye L."/>
            <person name="Costea P.I."/>
            <person name="Aalvink S."/>
            <person name="Belzer C."/>
            <person name="Forslund S.K."/>
            <person name="Sunagawa S."/>
            <person name="Hentschel U."/>
            <person name="Merten C."/>
            <person name="Patil K.R."/>
            <person name="Benes V."/>
            <person name="Bork P."/>
        </authorList>
    </citation>
    <scope>NUCLEOTIDE SEQUENCE [LARGE SCALE GENOMIC DNA]</scope>
    <source>
        <strain evidence="15 16">HDS1380</strain>
    </source>
</reference>
<evidence type="ECO:0000256" key="4">
    <source>
        <dbReference type="ARBA" id="ARBA00009667"/>
    </source>
</evidence>
<evidence type="ECO:0000256" key="2">
    <source>
        <dbReference type="ARBA" id="ARBA00004496"/>
    </source>
</evidence>
<dbReference type="EC" id="5.3.1.16" evidence="5 12"/>
<dbReference type="InterPro" id="IPR013785">
    <property type="entry name" value="Aldolase_TIM"/>
</dbReference>
<dbReference type="Pfam" id="PF00977">
    <property type="entry name" value="His_biosynth"/>
    <property type="match status" value="1"/>
</dbReference>
<evidence type="ECO:0000256" key="10">
    <source>
        <dbReference type="ARBA" id="ARBA00023235"/>
    </source>
</evidence>
<keyword evidence="8 12" id="KW-0028">Amino-acid biosynthesis</keyword>
<dbReference type="CDD" id="cd04732">
    <property type="entry name" value="HisA"/>
    <property type="match status" value="1"/>
</dbReference>
<evidence type="ECO:0000313" key="15">
    <source>
        <dbReference type="EMBL" id="RXZ61997.1"/>
    </source>
</evidence>
<evidence type="ECO:0000256" key="5">
    <source>
        <dbReference type="ARBA" id="ARBA00012550"/>
    </source>
</evidence>
<keyword evidence="10 12" id="KW-0413">Isomerase</keyword>
<evidence type="ECO:0000256" key="3">
    <source>
        <dbReference type="ARBA" id="ARBA00005133"/>
    </source>
</evidence>
<dbReference type="Gene3D" id="3.20.20.70">
    <property type="entry name" value="Aldolase class I"/>
    <property type="match status" value="1"/>
</dbReference>
<evidence type="ECO:0000256" key="11">
    <source>
        <dbReference type="ARBA" id="ARBA00030547"/>
    </source>
</evidence>
<dbReference type="AlphaFoldDB" id="A0A4Q2KDC0"/>
<sequence>MILFPAIDILDGRAVRLKHGDKSQATVYGEPLDFAEMWAEAGAEYLHVVDLSGAFSGESGIDDVIREIKSKFGIPIESGGGLRSIEDIERRLDAGADRVIIGTMAICHPDEFALAVYKFGNKIVAGIDAKDGYFAVSGWTEQTDVKAVDFGKKVRRMGLEYALFTDISKDGVLGGANVEATVNMSRETGLNVIASGGVSTLDDIVRLKESGIYGAVLGRAIYDGALDLSEAIRAAK</sequence>